<dbReference type="EMBL" id="CM026433">
    <property type="protein sequence ID" value="KAG0554223.1"/>
    <property type="molecule type" value="Genomic_DNA"/>
</dbReference>
<keyword evidence="1" id="KW-0812">Transmembrane</keyword>
<name>A0A8T0G4N3_CERPU</name>
<dbReference type="AlphaFoldDB" id="A0A8T0G4N3"/>
<accession>A0A8T0G4N3</accession>
<organism evidence="2 3">
    <name type="scientific">Ceratodon purpureus</name>
    <name type="common">Fire moss</name>
    <name type="synonym">Dicranum purpureum</name>
    <dbReference type="NCBI Taxonomy" id="3225"/>
    <lineage>
        <taxon>Eukaryota</taxon>
        <taxon>Viridiplantae</taxon>
        <taxon>Streptophyta</taxon>
        <taxon>Embryophyta</taxon>
        <taxon>Bryophyta</taxon>
        <taxon>Bryophytina</taxon>
        <taxon>Bryopsida</taxon>
        <taxon>Dicranidae</taxon>
        <taxon>Pseudoditrichales</taxon>
        <taxon>Ditrichaceae</taxon>
        <taxon>Ceratodon</taxon>
    </lineage>
</organism>
<keyword evidence="1" id="KW-0472">Membrane</keyword>
<reference evidence="2" key="1">
    <citation type="submission" date="2020-06" db="EMBL/GenBank/DDBJ databases">
        <title>WGS assembly of Ceratodon purpureus strain R40.</title>
        <authorList>
            <person name="Carey S.B."/>
            <person name="Jenkins J."/>
            <person name="Shu S."/>
            <person name="Lovell J.T."/>
            <person name="Sreedasyam A."/>
            <person name="Maumus F."/>
            <person name="Tiley G.P."/>
            <person name="Fernandez-Pozo N."/>
            <person name="Barry K."/>
            <person name="Chen C."/>
            <person name="Wang M."/>
            <person name="Lipzen A."/>
            <person name="Daum C."/>
            <person name="Saski C.A."/>
            <person name="Payton A.C."/>
            <person name="Mcbreen J.C."/>
            <person name="Conrad R.E."/>
            <person name="Kollar L.M."/>
            <person name="Olsson S."/>
            <person name="Huttunen S."/>
            <person name="Landis J.B."/>
            <person name="Wickett N.J."/>
            <person name="Johnson M.G."/>
            <person name="Rensing S.A."/>
            <person name="Grimwood J."/>
            <person name="Schmutz J."/>
            <person name="Mcdaniel S.F."/>
        </authorList>
    </citation>
    <scope>NUCLEOTIDE SEQUENCE</scope>
    <source>
        <strain evidence="2">R40</strain>
    </source>
</reference>
<feature type="transmembrane region" description="Helical" evidence="1">
    <location>
        <begin position="111"/>
        <end position="129"/>
    </location>
</feature>
<evidence type="ECO:0000313" key="2">
    <source>
        <dbReference type="EMBL" id="KAG0554223.1"/>
    </source>
</evidence>
<protein>
    <submittedName>
        <fullName evidence="2">Uncharacterized protein</fullName>
    </submittedName>
</protein>
<keyword evidence="3" id="KW-1185">Reference proteome</keyword>
<proteinExistence type="predicted"/>
<evidence type="ECO:0000256" key="1">
    <source>
        <dbReference type="SAM" id="Phobius"/>
    </source>
</evidence>
<keyword evidence="1" id="KW-1133">Transmembrane helix</keyword>
<feature type="transmembrane region" description="Helical" evidence="1">
    <location>
        <begin position="221"/>
        <end position="242"/>
    </location>
</feature>
<feature type="transmembrane region" description="Helical" evidence="1">
    <location>
        <begin position="149"/>
        <end position="167"/>
    </location>
</feature>
<evidence type="ECO:0000313" key="3">
    <source>
        <dbReference type="Proteomes" id="UP000822688"/>
    </source>
</evidence>
<comment type="caution">
    <text evidence="2">The sequence shown here is derived from an EMBL/GenBank/DDBJ whole genome shotgun (WGS) entry which is preliminary data.</text>
</comment>
<gene>
    <name evidence="2" type="ORF">KC19_12G074300</name>
</gene>
<sequence length="244" mass="27949">MATSSAKPLELEMDQEQRSSDHVRLHIQELVKRLDELPDQEERLRLEAEGKTVTDVAEALLPFSYLEAQNLLAIEKDPVLKLTLANLKEKERLLSSRVFDCKCRIERAKDVAYWVIAFSFVVQGLNLLIATPKGACAAGTDKESRTYLVFLSIVACLLTSLIIAKELKIISISERIRWSEEQSLKEVVKSRLELSRSGINYQFKDNHYKLPERRPRHSSDLHFIGASLILCTWVFPVVIWRVSK</sequence>
<dbReference type="Proteomes" id="UP000822688">
    <property type="component" value="Chromosome 12"/>
</dbReference>